<evidence type="ECO:0000313" key="3">
    <source>
        <dbReference type="Proteomes" id="UP001498238"/>
    </source>
</evidence>
<feature type="transmembrane region" description="Helical" evidence="1">
    <location>
        <begin position="49"/>
        <end position="69"/>
    </location>
</feature>
<proteinExistence type="predicted"/>
<sequence length="80" mass="8950">MRMTDSETATHDVSELRNRYFRKFSIRALLFVPIALGAWALGWNGPLGAVLPVFTFVGGAGILAIDYVFAYRAEKRRMLG</sequence>
<keyword evidence="3" id="KW-1185">Reference proteome</keyword>
<gene>
    <name evidence="2" type="ORF">NCCP602_00320</name>
</gene>
<keyword evidence="1" id="KW-0472">Membrane</keyword>
<evidence type="ECO:0000256" key="1">
    <source>
        <dbReference type="SAM" id="Phobius"/>
    </source>
</evidence>
<protein>
    <submittedName>
        <fullName evidence="2">Uncharacterized protein</fullName>
    </submittedName>
</protein>
<reference evidence="2 3" key="1">
    <citation type="submission" date="2024-01" db="EMBL/GenBank/DDBJ databases">
        <title>Characterization of antibiotic resistant novel bacterial strains and their environmental applications.</title>
        <authorList>
            <person name="Manzoor S."/>
            <person name="Abbas S."/>
            <person name="Arshad M."/>
            <person name="Ahmed I."/>
        </authorList>
    </citation>
    <scope>NUCLEOTIDE SEQUENCE [LARGE SCALE GENOMIC DNA]</scope>
    <source>
        <strain evidence="2 3">NCCP-602</strain>
    </source>
</reference>
<accession>A0ABN0SIT7</accession>
<keyword evidence="1" id="KW-1133">Transmembrane helix</keyword>
<keyword evidence="1" id="KW-0812">Transmembrane</keyword>
<comment type="caution">
    <text evidence="2">The sequence shown here is derived from an EMBL/GenBank/DDBJ whole genome shotgun (WGS) entry which is preliminary data.</text>
</comment>
<organism evidence="2 3">
    <name type="scientific">Brevibacterium metallidurans</name>
    <dbReference type="NCBI Taxonomy" id="1482676"/>
    <lineage>
        <taxon>Bacteria</taxon>
        <taxon>Bacillati</taxon>
        <taxon>Actinomycetota</taxon>
        <taxon>Actinomycetes</taxon>
        <taxon>Micrococcales</taxon>
        <taxon>Brevibacteriaceae</taxon>
        <taxon>Brevibacterium</taxon>
    </lineage>
</organism>
<name>A0ABN0SIT7_9MICO</name>
<feature type="transmembrane region" description="Helical" evidence="1">
    <location>
        <begin position="24"/>
        <end position="43"/>
    </location>
</feature>
<dbReference type="Proteomes" id="UP001498238">
    <property type="component" value="Unassembled WGS sequence"/>
</dbReference>
<dbReference type="EMBL" id="BAAAAF010000001">
    <property type="protein sequence ID" value="GAA0034071.1"/>
    <property type="molecule type" value="Genomic_DNA"/>
</dbReference>
<evidence type="ECO:0000313" key="2">
    <source>
        <dbReference type="EMBL" id="GAA0034071.1"/>
    </source>
</evidence>